<dbReference type="Proteomes" id="UP000494272">
    <property type="component" value="Unassembled WGS sequence"/>
</dbReference>
<gene>
    <name evidence="2" type="ORF">LMG26841_04074</name>
</gene>
<dbReference type="AlphaFoldDB" id="A0A6S7E249"/>
<sequence>MSKHDSIPSDVQRDRQAPATEAGAGAGGKANTPQSDSEAARRSGQFGADGPGGATPPKPRRGADAQPHPQGPEYEEGGRYPGTREPGKGR</sequence>
<dbReference type="GeneID" id="94357619"/>
<evidence type="ECO:0000313" key="2">
    <source>
        <dbReference type="EMBL" id="CAB3893020.1"/>
    </source>
</evidence>
<dbReference type="EMBL" id="CADIKW010000009">
    <property type="protein sequence ID" value="CAB3893020.1"/>
    <property type="molecule type" value="Genomic_DNA"/>
</dbReference>
<evidence type="ECO:0000256" key="1">
    <source>
        <dbReference type="SAM" id="MobiDB-lite"/>
    </source>
</evidence>
<proteinExistence type="predicted"/>
<organism evidence="2 3">
    <name type="scientific">Achromobacter dolens</name>
    <dbReference type="NCBI Taxonomy" id="1287738"/>
    <lineage>
        <taxon>Bacteria</taxon>
        <taxon>Pseudomonadati</taxon>
        <taxon>Pseudomonadota</taxon>
        <taxon>Betaproteobacteria</taxon>
        <taxon>Burkholderiales</taxon>
        <taxon>Alcaligenaceae</taxon>
        <taxon>Achromobacter</taxon>
    </lineage>
</organism>
<feature type="region of interest" description="Disordered" evidence="1">
    <location>
        <begin position="1"/>
        <end position="90"/>
    </location>
</feature>
<reference evidence="2 3" key="1">
    <citation type="submission" date="2020-04" db="EMBL/GenBank/DDBJ databases">
        <authorList>
            <person name="De Canck E."/>
        </authorList>
    </citation>
    <scope>NUCLEOTIDE SEQUENCE [LARGE SCALE GENOMIC DNA]</scope>
    <source>
        <strain evidence="2 3">LMG 26841</strain>
    </source>
</reference>
<keyword evidence="3" id="KW-1185">Reference proteome</keyword>
<accession>A0A6S7E249</accession>
<name>A0A6S7E249_9BURK</name>
<feature type="compositionally biased region" description="Basic and acidic residues" evidence="1">
    <location>
        <begin position="1"/>
        <end position="16"/>
    </location>
</feature>
<dbReference type="RefSeq" id="WP_116793550.1">
    <property type="nucleotide sequence ID" value="NZ_CADIJW010000003.1"/>
</dbReference>
<protein>
    <submittedName>
        <fullName evidence="2">Uncharacterized protein</fullName>
    </submittedName>
</protein>
<evidence type="ECO:0000313" key="3">
    <source>
        <dbReference type="Proteomes" id="UP000494272"/>
    </source>
</evidence>